<feature type="domain" description="YoaR-like putative peptidoglycan binding" evidence="3">
    <location>
        <begin position="359"/>
        <end position="443"/>
    </location>
</feature>
<evidence type="ECO:0000256" key="1">
    <source>
        <dbReference type="SAM" id="MobiDB-lite"/>
    </source>
</evidence>
<keyword evidence="2" id="KW-1133">Transmembrane helix</keyword>
<comment type="caution">
    <text evidence="4">The sequence shown here is derived from an EMBL/GenBank/DDBJ whole genome shotgun (WGS) entry which is preliminary data.</text>
</comment>
<dbReference type="EMBL" id="VLJV01000001">
    <property type="protein sequence ID" value="TWH21567.1"/>
    <property type="molecule type" value="Genomic_DNA"/>
</dbReference>
<keyword evidence="2" id="KW-0472">Membrane</keyword>
<dbReference type="InterPro" id="IPR022029">
    <property type="entry name" value="YoaR-like_PG-bd"/>
</dbReference>
<evidence type="ECO:0000313" key="5">
    <source>
        <dbReference type="Proteomes" id="UP000317303"/>
    </source>
</evidence>
<sequence>MREEYDRPRHDPALPDGDADGPDAPLGAERPDGPGAERPDGSLDLPDNWLLSHDPAWPEYPTDPGGDTGTDLPAAAFSAYPAVSYRDEAIGGAAAPPGLAADLLGPADERPSPRRTRLQRGIGKAFMIFGGTVVVLLLVYMVDLVSSIGDVPRGVSVAGVEVGGMPTAEAEAKLREELGPRLTDPMPVRAGDVTTQLDPADAGLGVDWAGTVEQAGNQPIDPISRVTSLFTSREIGVVTSADDDRLKEAVTRLAHSEIDHQVREGNVGFRTVTGQGTDPGTVEPFPIFPRQGQWLTDVDGAMHRIKSDWLAGNAVHLDVAVTEAKTSRDGVQQAVEQTEPLVSAPVTVKADDTSATLTPKHIADAMKHTPGQGGALQLTVDRASLQEVLAPQLRDTERTASDAEIVFAGSRPSVEPSEQGRTIDWERTFAPFITVAGKDGERTLDVVYEVQEPDVSTKDLRELGIKEVVGEFTTGGLGGAAARNVATMADAVTGAVVRPGETFRLSELTGPRTASQGYVEAPVNEDGTGPAVIGGGSSQLTSTLYNAAYGAGLKDAGHTPHETYLDRYPAGRDAVAVLPDGSSAELAFTNNMRNGIAVQVTTSGSDVTVRLWGTEQFDVSASTGERTDVQSPPVRRDNGPRCEATSGAEGFKVTDTRVVKERGSGRVVDRQSTAVTYDPVPRVVCGSRPSQGPRPTPRPDPVLPIVPGSDTRSQQVDRGGPRG</sequence>
<dbReference type="Pfam" id="PF04294">
    <property type="entry name" value="VanW"/>
    <property type="match status" value="1"/>
</dbReference>
<dbReference type="OrthoDB" id="9813301at2"/>
<reference evidence="4 5" key="1">
    <citation type="submission" date="2019-07" db="EMBL/GenBank/DDBJ databases">
        <title>R&amp;d 2014.</title>
        <authorList>
            <person name="Klenk H.-P."/>
        </authorList>
    </citation>
    <scope>NUCLEOTIDE SEQUENCE [LARGE SCALE GENOMIC DNA]</scope>
    <source>
        <strain evidence="4 5">DSM 43194</strain>
    </source>
</reference>
<organism evidence="4 5">
    <name type="scientific">Prauserella rugosa</name>
    <dbReference type="NCBI Taxonomy" id="43354"/>
    <lineage>
        <taxon>Bacteria</taxon>
        <taxon>Bacillati</taxon>
        <taxon>Actinomycetota</taxon>
        <taxon>Actinomycetes</taxon>
        <taxon>Pseudonocardiales</taxon>
        <taxon>Pseudonocardiaceae</taxon>
        <taxon>Prauserella</taxon>
    </lineage>
</organism>
<feature type="compositionally biased region" description="Pro residues" evidence="1">
    <location>
        <begin position="692"/>
        <end position="704"/>
    </location>
</feature>
<dbReference type="PANTHER" id="PTHR35788">
    <property type="entry name" value="EXPORTED PROTEIN-RELATED"/>
    <property type="match status" value="1"/>
</dbReference>
<evidence type="ECO:0000259" key="3">
    <source>
        <dbReference type="Pfam" id="PF12229"/>
    </source>
</evidence>
<accession>A0A660CIA2</accession>
<dbReference type="Pfam" id="PF12229">
    <property type="entry name" value="PG_binding_4"/>
    <property type="match status" value="1"/>
</dbReference>
<evidence type="ECO:0000256" key="2">
    <source>
        <dbReference type="SAM" id="Phobius"/>
    </source>
</evidence>
<evidence type="ECO:0000313" key="4">
    <source>
        <dbReference type="EMBL" id="TWH21567.1"/>
    </source>
</evidence>
<dbReference type="InterPro" id="IPR052913">
    <property type="entry name" value="Glycopeptide_resist_protein"/>
</dbReference>
<feature type="region of interest" description="Disordered" evidence="1">
    <location>
        <begin position="1"/>
        <end position="73"/>
    </location>
</feature>
<dbReference type="Proteomes" id="UP000317303">
    <property type="component" value="Unassembled WGS sequence"/>
</dbReference>
<name>A0A660CIA2_9PSEU</name>
<gene>
    <name evidence="4" type="ORF">JD82_03432</name>
</gene>
<feature type="transmembrane region" description="Helical" evidence="2">
    <location>
        <begin position="122"/>
        <end position="142"/>
    </location>
</feature>
<feature type="compositionally biased region" description="Basic and acidic residues" evidence="1">
    <location>
        <begin position="29"/>
        <end position="41"/>
    </location>
</feature>
<feature type="region of interest" description="Disordered" evidence="1">
    <location>
        <begin position="621"/>
        <end position="649"/>
    </location>
</feature>
<dbReference type="InterPro" id="IPR007391">
    <property type="entry name" value="Vancomycin_resist_VanW"/>
</dbReference>
<keyword evidence="5" id="KW-1185">Reference proteome</keyword>
<feature type="region of interest" description="Disordered" evidence="1">
    <location>
        <begin position="679"/>
        <end position="723"/>
    </location>
</feature>
<keyword evidence="2" id="KW-0812">Transmembrane</keyword>
<dbReference type="AlphaFoldDB" id="A0A660CIA2"/>
<proteinExistence type="predicted"/>
<protein>
    <submittedName>
        <fullName evidence="4">Vancomycin resistance protein YoaR</fullName>
    </submittedName>
</protein>
<dbReference type="PANTHER" id="PTHR35788:SF1">
    <property type="entry name" value="EXPORTED PROTEIN"/>
    <property type="match status" value="1"/>
</dbReference>
<feature type="compositionally biased region" description="Basic and acidic residues" evidence="1">
    <location>
        <begin position="1"/>
        <end position="13"/>
    </location>
</feature>
<dbReference type="RefSeq" id="WP_051757390.1">
    <property type="nucleotide sequence ID" value="NZ_JOIJ01000001.1"/>
</dbReference>